<comment type="similarity">
    <text evidence="2 8">Belongs to the glycosyl hydrolase 32 family.</text>
</comment>
<dbReference type="GO" id="GO:0004564">
    <property type="term" value="F:beta-fructofuranosidase activity"/>
    <property type="evidence" value="ECO:0007669"/>
    <property type="project" value="UniProtKB-EC"/>
</dbReference>
<dbReference type="InterPro" id="IPR051214">
    <property type="entry name" value="GH32_Enzymes"/>
</dbReference>
<evidence type="ECO:0000256" key="8">
    <source>
        <dbReference type="RuleBase" id="RU365015"/>
    </source>
</evidence>
<dbReference type="NCBIfam" id="TIGR01322">
    <property type="entry name" value="scrB_fam"/>
    <property type="match status" value="1"/>
</dbReference>
<comment type="pathway">
    <text evidence="1 8">Glycan biosynthesis; sucrose metabolism.</text>
</comment>
<dbReference type="PANTHER" id="PTHR43101">
    <property type="entry name" value="BETA-FRUCTOSIDASE"/>
    <property type="match status" value="1"/>
</dbReference>
<comment type="subcellular location">
    <subcellularLocation>
        <location evidence="8">Cytoplasm</location>
    </subcellularLocation>
</comment>
<dbReference type="InterPro" id="IPR013148">
    <property type="entry name" value="Glyco_hydro_32_N"/>
</dbReference>
<dbReference type="SMART" id="SM00640">
    <property type="entry name" value="Glyco_32"/>
    <property type="match status" value="1"/>
</dbReference>
<evidence type="ECO:0000256" key="2">
    <source>
        <dbReference type="ARBA" id="ARBA00009902"/>
    </source>
</evidence>
<dbReference type="InterPro" id="IPR013320">
    <property type="entry name" value="ConA-like_dom_sf"/>
</dbReference>
<evidence type="ECO:0000256" key="4">
    <source>
        <dbReference type="ARBA" id="ARBA00019623"/>
    </source>
</evidence>
<dbReference type="InterPro" id="IPR023296">
    <property type="entry name" value="Glyco_hydro_beta-prop_sf"/>
</dbReference>
<evidence type="ECO:0000259" key="9">
    <source>
        <dbReference type="Pfam" id="PF00251"/>
    </source>
</evidence>
<dbReference type="InterPro" id="IPR001362">
    <property type="entry name" value="Glyco_hydro_32"/>
</dbReference>
<dbReference type="Proteomes" id="UP000789719">
    <property type="component" value="Unassembled WGS sequence"/>
</dbReference>
<sequence length="417" mass="47562">MIVNDQQQYEQYHIYPTHGLLNDPNGLVYFKGQYHVFYQWNPHATNHKYKVWAHVVSDDLRNWERLPIALEPSLAEDQGGVYSGTALVVAEKLYLFYTGNVRNDAGESIASYQMAAVSDDGIHFEKLGKLFDQPAGYTRHVRDPKILHVDKMYYLLLGAQRQDLTGDIIIYSSPNLKDWQFRGSLLDEQLPAFRGYMIECPDLLFIDNQAVLAFSPQGLAADGNHLQNIYNTGYVLGGFDAENAKFKVHGAFQEFDNGFEFYAAQSLTHHARTLLWGWAGIMPPEREQTLPTIGQGWAHVLSLPRDLTIQDRRLHQNPLPEMGIFKLVNTTNEISGPGLWELPATADKWLLNLTSTFQIERQADCLTMRRRQWESGIWETRIIEGDLASIKLVIDTDIVEIYAGKGAFVMTARYFNN</sequence>
<dbReference type="PANTHER" id="PTHR43101:SF1">
    <property type="entry name" value="BETA-FRUCTOSIDASE"/>
    <property type="match status" value="1"/>
</dbReference>
<name>A0ABM8Z9I8_9LACO</name>
<dbReference type="Gene3D" id="2.115.10.20">
    <property type="entry name" value="Glycosyl hydrolase domain, family 43"/>
    <property type="match status" value="1"/>
</dbReference>
<protein>
    <recommendedName>
        <fullName evidence="4 8">Sucrose-6-phosphate hydrolase</fullName>
        <ecNumber evidence="3 8">3.2.1.26</ecNumber>
    </recommendedName>
    <alternativeName>
        <fullName evidence="7 8">Invertase</fullName>
    </alternativeName>
</protein>
<evidence type="ECO:0000313" key="11">
    <source>
        <dbReference type="Proteomes" id="UP000789719"/>
    </source>
</evidence>
<keyword evidence="11" id="KW-1185">Reference proteome</keyword>
<comment type="catalytic activity">
    <reaction evidence="8">
        <text>Hydrolysis of terminal non-reducing beta-D-fructofuranoside residues in beta-D-fructofuranosides.</text>
        <dbReference type="EC" id="3.2.1.26"/>
    </reaction>
</comment>
<keyword evidence="6 8" id="KW-0326">Glycosidase</keyword>
<evidence type="ECO:0000256" key="5">
    <source>
        <dbReference type="ARBA" id="ARBA00022801"/>
    </source>
</evidence>
<dbReference type="InterPro" id="IPR006232">
    <property type="entry name" value="Suc6P_hydrolase"/>
</dbReference>
<evidence type="ECO:0000256" key="6">
    <source>
        <dbReference type="ARBA" id="ARBA00023295"/>
    </source>
</evidence>
<dbReference type="InterPro" id="IPR018053">
    <property type="entry name" value="Glyco_hydro_32_AS"/>
</dbReference>
<dbReference type="EMBL" id="CAKKNT010000003">
    <property type="protein sequence ID" value="CAH0417975.1"/>
    <property type="molecule type" value="Genomic_DNA"/>
</dbReference>
<dbReference type="SUPFAM" id="SSF75005">
    <property type="entry name" value="Arabinanase/levansucrase/invertase"/>
    <property type="match status" value="1"/>
</dbReference>
<dbReference type="Pfam" id="PF00251">
    <property type="entry name" value="Glyco_hydro_32N"/>
    <property type="match status" value="1"/>
</dbReference>
<evidence type="ECO:0000256" key="3">
    <source>
        <dbReference type="ARBA" id="ARBA00012758"/>
    </source>
</evidence>
<evidence type="ECO:0000256" key="7">
    <source>
        <dbReference type="ARBA" id="ARBA00033367"/>
    </source>
</evidence>
<proteinExistence type="inferred from homology"/>
<feature type="domain" description="Glycosyl hydrolase family 32 N-terminal" evidence="9">
    <location>
        <begin position="13"/>
        <end position="318"/>
    </location>
</feature>
<organism evidence="10 11">
    <name type="scientific">Periweissella ghanensis</name>
    <dbReference type="NCBI Taxonomy" id="467997"/>
    <lineage>
        <taxon>Bacteria</taxon>
        <taxon>Bacillati</taxon>
        <taxon>Bacillota</taxon>
        <taxon>Bacilli</taxon>
        <taxon>Lactobacillales</taxon>
        <taxon>Lactobacillaceae</taxon>
        <taxon>Periweissella</taxon>
    </lineage>
</organism>
<evidence type="ECO:0000256" key="1">
    <source>
        <dbReference type="ARBA" id="ARBA00004914"/>
    </source>
</evidence>
<dbReference type="SUPFAM" id="SSF49899">
    <property type="entry name" value="Concanavalin A-like lectins/glucanases"/>
    <property type="match status" value="1"/>
</dbReference>
<dbReference type="PROSITE" id="PS00609">
    <property type="entry name" value="GLYCOSYL_HYDROL_F32"/>
    <property type="match status" value="1"/>
</dbReference>
<dbReference type="CDD" id="cd18623">
    <property type="entry name" value="GH32_ScrB-like"/>
    <property type="match status" value="1"/>
</dbReference>
<keyword evidence="5 8" id="KW-0378">Hydrolase</keyword>
<keyword evidence="8" id="KW-0963">Cytoplasm</keyword>
<dbReference type="EC" id="3.2.1.26" evidence="3 8"/>
<dbReference type="RefSeq" id="WP_284706036.1">
    <property type="nucleotide sequence ID" value="NZ_CAKKNT010000003.1"/>
</dbReference>
<keyword evidence="8" id="KW-0119">Carbohydrate metabolism</keyword>
<comment type="caution">
    <text evidence="10">The sequence shown here is derived from an EMBL/GenBank/DDBJ whole genome shotgun (WGS) entry which is preliminary data.</text>
</comment>
<evidence type="ECO:0000313" key="10">
    <source>
        <dbReference type="EMBL" id="CAH0417975.1"/>
    </source>
</evidence>
<reference evidence="10 11" key="1">
    <citation type="submission" date="2021-11" db="EMBL/GenBank/DDBJ databases">
        <authorList>
            <person name="Depoorter E."/>
        </authorList>
    </citation>
    <scope>NUCLEOTIDE SEQUENCE [LARGE SCALE GENOMIC DNA]</scope>
    <source>
        <strain evidence="10 11">LMG 24286</strain>
    </source>
</reference>
<comment type="function">
    <text evidence="8">Enables the bacterium to metabolize sucrose as a sole carbon source.</text>
</comment>
<accession>A0ABM8Z9I8</accession>
<gene>
    <name evidence="10" type="primary">scrB</name>
    <name evidence="10" type="ORF">WGH24286_00391</name>
</gene>